<dbReference type="EMBL" id="AP025739">
    <property type="protein sequence ID" value="BDI33209.1"/>
    <property type="molecule type" value="Genomic_DNA"/>
</dbReference>
<name>A0A402CP41_9BACT</name>
<accession>A0A402CP41</accession>
<protein>
    <submittedName>
        <fullName evidence="1">Uncharacterized protein</fullName>
    </submittedName>
</protein>
<dbReference type="AlphaFoldDB" id="A0A402CP41"/>
<proteinExistence type="predicted"/>
<organism evidence="1 2">
    <name type="scientific">Capsulimonas corticalis</name>
    <dbReference type="NCBI Taxonomy" id="2219043"/>
    <lineage>
        <taxon>Bacteria</taxon>
        <taxon>Bacillati</taxon>
        <taxon>Armatimonadota</taxon>
        <taxon>Armatimonadia</taxon>
        <taxon>Capsulimonadales</taxon>
        <taxon>Capsulimonadaceae</taxon>
        <taxon>Capsulimonas</taxon>
    </lineage>
</organism>
<dbReference type="Proteomes" id="UP000287394">
    <property type="component" value="Chromosome"/>
</dbReference>
<reference evidence="1 2" key="1">
    <citation type="journal article" date="2019" name="Int. J. Syst. Evol. Microbiol.">
        <title>Capsulimonas corticalis gen. nov., sp. nov., an aerobic capsulated bacterium, of a novel bacterial order, Capsulimonadales ord. nov., of the class Armatimonadia of the phylum Armatimonadetes.</title>
        <authorList>
            <person name="Li J."/>
            <person name="Kudo C."/>
            <person name="Tonouchi A."/>
        </authorList>
    </citation>
    <scope>NUCLEOTIDE SEQUENCE [LARGE SCALE GENOMIC DNA]</scope>
    <source>
        <strain evidence="1 2">AX-7</strain>
    </source>
</reference>
<dbReference type="KEGG" id="ccot:CCAX7_52600"/>
<evidence type="ECO:0000313" key="2">
    <source>
        <dbReference type="Proteomes" id="UP000287394"/>
    </source>
</evidence>
<keyword evidence="2" id="KW-1185">Reference proteome</keyword>
<gene>
    <name evidence="1" type="ORF">CCAX7_52600</name>
</gene>
<dbReference type="RefSeq" id="WP_119319124.1">
    <property type="nucleotide sequence ID" value="NZ_AP025739.1"/>
</dbReference>
<evidence type="ECO:0000313" key="1">
    <source>
        <dbReference type="EMBL" id="BDI33209.1"/>
    </source>
</evidence>
<sequence length="584" mass="64000">MTGSKTRSAAFVLSLVMLCATPGFAEDPPAVPPPGTLPPATSGAPVAAPQAAAAAPAPAAPLPELSLDYDFLSGSLDNGLLEGSAGKPVRLNYCGEFFIEADRVAGDLTHQRFSATGSVKAYDKLIVISADSLVFSGAERLGFSDNALIYQRPYRIQAGRIDVTPVDVVVTDGYLSTAPPGVSPDFELRASKITLFQDPRIPTVLRGRAENASFYLFHNRVLTLRKVKFRSGATASGPGAETTVVPAFGYSGRYGLFSELRYRGDPHMPIEAYLLLPTRQSPQAQVTAHQTLIAGRIQSPPTPAIPPRRTPLDELHQFEQAASPPLPFGDPLLFHDFLQDTPTIRPFDSPSGGGLYLAEEASAHLSASGRRRDDLYVSRLPELRLNGALPLTRVHAAPALGDPVAFRQFLRRPVVYLTSDFITGRYYEQPTGIRGQRDRIQVGLSTRPWLIAKNTLVLPSIENTYNHYDKSKSLYQYTQTNLAVAHYFTDRSALSVEYRTSKVTGDSPFNFDVLDTSREVITRGQIGNHNIALSTLVRYDLVNHDVLDYRVTVAPTMHGFIPTFTYNFRERSLNINFEVEGISF</sequence>